<accession>A0A5J4UAX8</accession>
<dbReference type="Proteomes" id="UP000324800">
    <property type="component" value="Unassembled WGS sequence"/>
</dbReference>
<organism evidence="1 2">
    <name type="scientific">Streblomastix strix</name>
    <dbReference type="NCBI Taxonomy" id="222440"/>
    <lineage>
        <taxon>Eukaryota</taxon>
        <taxon>Metamonada</taxon>
        <taxon>Preaxostyla</taxon>
        <taxon>Oxymonadida</taxon>
        <taxon>Streblomastigidae</taxon>
        <taxon>Streblomastix</taxon>
    </lineage>
</organism>
<reference evidence="1 2" key="1">
    <citation type="submission" date="2019-03" db="EMBL/GenBank/DDBJ databases">
        <title>Single cell metagenomics reveals metabolic interactions within the superorganism composed of flagellate Streblomastix strix and complex community of Bacteroidetes bacteria on its surface.</title>
        <authorList>
            <person name="Treitli S.C."/>
            <person name="Kolisko M."/>
            <person name="Husnik F."/>
            <person name="Keeling P."/>
            <person name="Hampl V."/>
        </authorList>
    </citation>
    <scope>NUCLEOTIDE SEQUENCE [LARGE SCALE GENOMIC DNA]</scope>
    <source>
        <strain evidence="1">ST1C</strain>
    </source>
</reference>
<evidence type="ECO:0000313" key="1">
    <source>
        <dbReference type="EMBL" id="KAA6367659.1"/>
    </source>
</evidence>
<sequence>MESETDVEHFTIRTRIHTKSLTITDMWSGGASHPLVRQGTDLILARAKSQEGSILHKSLEKETWSSYMSALRA</sequence>
<gene>
    <name evidence="1" type="ORF">EZS28_036815</name>
</gene>
<dbReference type="AlphaFoldDB" id="A0A5J4UAX8"/>
<name>A0A5J4UAX8_9EUKA</name>
<evidence type="ECO:0000313" key="2">
    <source>
        <dbReference type="Proteomes" id="UP000324800"/>
    </source>
</evidence>
<comment type="caution">
    <text evidence="1">The sequence shown here is derived from an EMBL/GenBank/DDBJ whole genome shotgun (WGS) entry which is preliminary data.</text>
</comment>
<protein>
    <submittedName>
        <fullName evidence="1">Uncharacterized protein</fullName>
    </submittedName>
</protein>
<dbReference type="EMBL" id="SNRW01018113">
    <property type="protein sequence ID" value="KAA6367659.1"/>
    <property type="molecule type" value="Genomic_DNA"/>
</dbReference>
<proteinExistence type="predicted"/>